<evidence type="ECO:0000256" key="6">
    <source>
        <dbReference type="SAM" id="Phobius"/>
    </source>
</evidence>
<keyword evidence="4 6" id="KW-1133">Transmembrane helix</keyword>
<dbReference type="PANTHER" id="PTHR30572">
    <property type="entry name" value="MEMBRANE COMPONENT OF TRANSPORTER-RELATED"/>
    <property type="match status" value="1"/>
</dbReference>
<evidence type="ECO:0000256" key="3">
    <source>
        <dbReference type="ARBA" id="ARBA00022692"/>
    </source>
</evidence>
<sequence length="875" mass="97992">MKRPDALPTPPRVADRLLSWFVAPHLREEVLGDLHEEFAWQVARIGERWARWRYWWDVLGFVKPRFIRRLNPKYSTPNPTDMLRTYLKIALRHLVKNKGYSAINIGGLAVGMAVAMLIGLWMYDELSFNTYHQHYDRIALVMQQQLEAGQIATNNATPMPLEATLRTEYGESFKHIVLASWTGGHILAAGDKKFTETGNYMQPGVPDMLSLKMRKGTRDGLREPASILLAESVAKAYFGEADPIGQLMQLDNKLDVRVTGVYQDLPANSSFRDLQFIAPWDLYVNSKDWLIKSKQLWDNNSFQTYVQLADNVDMAAVSAQIKGVKRAHVDAKLAQQKPDVFLQPMSRWHLYSEWKNGVNTGGRIQYVWLFGLIGAFVLLLACINFMNLSTARSEKRAKEVGIRKAVGSVRTQLISQFFSESLLVVTLTFVLALLSVQLLLPAFNEIADKQLTILWSSPAFWLLSLGFVLLTGLIAGSYPAFYLSSFQAVKVLKGTFRAGRFAAVPRQVLVIIQFTVSVTLIIGTIIVFRQIQFAKDRPVGYSRAGLIMLGMTQEDVHAHFATIRTELIQAGAVAEMAESGSPATGLWSTQNGFSWRGESTDEQVGFGTIFVSHEFGKTVGWQFNAGRDFSRAYATDSSAMVLNEAAVRFMGLKNPVGTFVKWEGKSWKIIGVIKDMVMESPYEPVRRTVYMINNGSGNVVTLRINPNRNVPGALSTIEGVLKKYAAGIPFDYQFVDQAYAQKFGDEERIGNLAFLFAGLAIFISCLGLFGLASFMAEQRTKEIGVRKVLGASVLNLWSLLSRDFVLLVVIAFTVAAPTAWYFLHNWLLKYEYRTTISWWIFAASGVGALLVTLLTVSFQSIRAALMNPVKSLRSE</sequence>
<protein>
    <submittedName>
        <fullName evidence="9">ABC transporter permease</fullName>
    </submittedName>
</protein>
<evidence type="ECO:0000256" key="5">
    <source>
        <dbReference type="ARBA" id="ARBA00023136"/>
    </source>
</evidence>
<keyword evidence="2" id="KW-1003">Cell membrane</keyword>
<comment type="caution">
    <text evidence="9">The sequence shown here is derived from an EMBL/GenBank/DDBJ whole genome shotgun (WGS) entry which is preliminary data.</text>
</comment>
<feature type="transmembrane region" description="Helical" evidence="6">
    <location>
        <begin position="836"/>
        <end position="856"/>
    </location>
</feature>
<feature type="transmembrane region" description="Helical" evidence="6">
    <location>
        <begin position="366"/>
        <end position="388"/>
    </location>
</feature>
<keyword evidence="5 6" id="KW-0472">Membrane</keyword>
<evidence type="ECO:0000259" key="7">
    <source>
        <dbReference type="Pfam" id="PF02687"/>
    </source>
</evidence>
<dbReference type="RefSeq" id="WP_207328382.1">
    <property type="nucleotide sequence ID" value="NZ_JAFMYW010000002.1"/>
</dbReference>
<evidence type="ECO:0000259" key="8">
    <source>
        <dbReference type="Pfam" id="PF12704"/>
    </source>
</evidence>
<accession>A0ABS3JEH4</accession>
<dbReference type="EMBL" id="JAFMYW010000002">
    <property type="protein sequence ID" value="MBO0948410.1"/>
    <property type="molecule type" value="Genomic_DNA"/>
</dbReference>
<feature type="transmembrane region" description="Helical" evidence="6">
    <location>
        <begin position="804"/>
        <end position="824"/>
    </location>
</feature>
<dbReference type="Proteomes" id="UP000664628">
    <property type="component" value="Unassembled WGS sequence"/>
</dbReference>
<feature type="domain" description="ABC3 transporter permease C-terminal" evidence="7">
    <location>
        <begin position="372"/>
        <end position="485"/>
    </location>
</feature>
<keyword evidence="3 6" id="KW-0812">Transmembrane</keyword>
<keyword evidence="10" id="KW-1185">Reference proteome</keyword>
<evidence type="ECO:0000313" key="9">
    <source>
        <dbReference type="EMBL" id="MBO0948410.1"/>
    </source>
</evidence>
<evidence type="ECO:0000256" key="4">
    <source>
        <dbReference type="ARBA" id="ARBA00022989"/>
    </source>
</evidence>
<dbReference type="InterPro" id="IPR003838">
    <property type="entry name" value="ABC3_permease_C"/>
</dbReference>
<evidence type="ECO:0000256" key="2">
    <source>
        <dbReference type="ARBA" id="ARBA00022475"/>
    </source>
</evidence>
<feature type="transmembrane region" description="Helical" evidence="6">
    <location>
        <begin position="422"/>
        <end position="440"/>
    </location>
</feature>
<dbReference type="NCBIfam" id="NF038404">
    <property type="entry name" value="perm_prefix_2"/>
    <property type="match status" value="1"/>
</dbReference>
<dbReference type="InterPro" id="IPR025857">
    <property type="entry name" value="MacB_PCD"/>
</dbReference>
<organism evidence="9 10">
    <name type="scientific">Fibrella forsythiae</name>
    <dbReference type="NCBI Taxonomy" id="2817061"/>
    <lineage>
        <taxon>Bacteria</taxon>
        <taxon>Pseudomonadati</taxon>
        <taxon>Bacteroidota</taxon>
        <taxon>Cytophagia</taxon>
        <taxon>Cytophagales</taxon>
        <taxon>Spirosomataceae</taxon>
        <taxon>Fibrella</taxon>
    </lineage>
</organism>
<feature type="transmembrane region" description="Helical" evidence="6">
    <location>
        <begin position="752"/>
        <end position="776"/>
    </location>
</feature>
<proteinExistence type="predicted"/>
<dbReference type="InterPro" id="IPR047699">
    <property type="entry name" value="Permease_put_prefix"/>
</dbReference>
<evidence type="ECO:0000256" key="1">
    <source>
        <dbReference type="ARBA" id="ARBA00004651"/>
    </source>
</evidence>
<evidence type="ECO:0000313" key="10">
    <source>
        <dbReference type="Proteomes" id="UP000664628"/>
    </source>
</evidence>
<feature type="transmembrane region" description="Helical" evidence="6">
    <location>
        <begin position="460"/>
        <end position="483"/>
    </location>
</feature>
<feature type="domain" description="ABC3 transporter permease C-terminal" evidence="7">
    <location>
        <begin position="755"/>
        <end position="868"/>
    </location>
</feature>
<feature type="transmembrane region" description="Helical" evidence="6">
    <location>
        <begin position="102"/>
        <end position="123"/>
    </location>
</feature>
<feature type="domain" description="MacB-like periplasmic core" evidence="8">
    <location>
        <begin position="101"/>
        <end position="322"/>
    </location>
</feature>
<dbReference type="Pfam" id="PF12704">
    <property type="entry name" value="MacB_PCD"/>
    <property type="match status" value="1"/>
</dbReference>
<reference evidence="9 10" key="1">
    <citation type="submission" date="2021-03" db="EMBL/GenBank/DDBJ databases">
        <title>Fibrella sp. HMF5405 genome sequencing and assembly.</title>
        <authorList>
            <person name="Kang H."/>
            <person name="Kim H."/>
            <person name="Bae S."/>
            <person name="Joh K."/>
        </authorList>
    </citation>
    <scope>NUCLEOTIDE SEQUENCE [LARGE SCALE GENOMIC DNA]</scope>
    <source>
        <strain evidence="9 10">HMF5405</strain>
    </source>
</reference>
<gene>
    <name evidence="9" type="ORF">J2I46_07465</name>
</gene>
<feature type="transmembrane region" description="Helical" evidence="6">
    <location>
        <begin position="504"/>
        <end position="528"/>
    </location>
</feature>
<dbReference type="Pfam" id="PF02687">
    <property type="entry name" value="FtsX"/>
    <property type="match status" value="2"/>
</dbReference>
<dbReference type="PANTHER" id="PTHR30572:SF18">
    <property type="entry name" value="ABC-TYPE MACROLIDE FAMILY EXPORT SYSTEM PERMEASE COMPONENT 2"/>
    <property type="match status" value="1"/>
</dbReference>
<name>A0ABS3JEH4_9BACT</name>
<dbReference type="InterPro" id="IPR050250">
    <property type="entry name" value="Macrolide_Exporter_MacB"/>
</dbReference>
<comment type="subcellular location">
    <subcellularLocation>
        <location evidence="1">Cell membrane</location>
        <topology evidence="1">Multi-pass membrane protein</topology>
    </subcellularLocation>
</comment>